<sequence length="573" mass="64892">MFFLPPTFECPLPPRAHSSSRHNLRAPDLRGAPRGARSACTRGRRSRPVASLNTPGPESFEWPFAVARMRKKWKMGGVKYIFSLLLFFLFLEGSKTEQVKHSETYCVFQDKKYRVGERWHPYLEPYGLVYCVNCICSENGNVLCSRVRCPSLHCLSPVHIPHLCCPRCPDSLPPTNNKVTSKSCEYNGTTYQHGELFVAEGLFQNRQPNQCSQCSCSEGNVYCGLKTCPKLTCAFPVSVPDSCCRVCRGDGELSWEHSDGDIFRQPANREASHPSSETAGDGAELNPVLPLAKERHSYHRSHYDPPPSRQAGGLPRFPGARSHRGALMDSQQASGTIVQIVINNKHKHGQVHWRITCPQPHLSMPQLDDSKSSQVCVSNGKTYSHGESWHPNLRAFGIVECVLCTCNVTKQECKKIHCPSRYPCKYPQKIDGKCCKVCPGKKAKEELPGQNFDNKGYFCGEETMPVYESVFMEDGETTRKIALETERPPQVEVHVWTIRKGILQHFHIEKISKRMFEELHHFKLVTRTTLSQWKIFTEGEAQISQMCSSRVCRTELEDLVKVLYLERSEKGHC</sequence>
<dbReference type="SMART" id="SM00214">
    <property type="entry name" value="VWC"/>
    <property type="match status" value="3"/>
</dbReference>
<dbReference type="GO" id="GO:0030509">
    <property type="term" value="P:BMP signaling pathway"/>
    <property type="evidence" value="ECO:0007669"/>
    <property type="project" value="Ensembl"/>
</dbReference>
<organism evidence="9 10">
    <name type="scientific">Ailuropoda melanoleuca</name>
    <name type="common">Giant panda</name>
    <dbReference type="NCBI Taxonomy" id="9646"/>
    <lineage>
        <taxon>Eukaryota</taxon>
        <taxon>Metazoa</taxon>
        <taxon>Chordata</taxon>
        <taxon>Craniata</taxon>
        <taxon>Vertebrata</taxon>
        <taxon>Euteleostomi</taxon>
        <taxon>Mammalia</taxon>
        <taxon>Eutheria</taxon>
        <taxon>Laurasiatheria</taxon>
        <taxon>Carnivora</taxon>
        <taxon>Caniformia</taxon>
        <taxon>Ursidae</taxon>
        <taxon>Ailuropoda</taxon>
    </lineage>
</organism>
<accession>A0A7N5JDB4</accession>
<protein>
    <submittedName>
        <fullName evidence="9">Chordin like 1</fullName>
    </submittedName>
</protein>
<dbReference type="Ensembl" id="ENSAMET00000042907.1">
    <property type="protein sequence ID" value="ENSAMEP00000023775.1"/>
    <property type="gene ID" value="ENSAMEG00000012104.2"/>
</dbReference>
<dbReference type="PROSITE" id="PS01208">
    <property type="entry name" value="VWFC_1"/>
    <property type="match status" value="3"/>
</dbReference>
<dbReference type="Pfam" id="PF23334">
    <property type="entry name" value="VWC2L_2nd"/>
    <property type="match status" value="2"/>
</dbReference>
<dbReference type="InterPro" id="IPR045716">
    <property type="entry name" value="CHRDL_1/2_C"/>
</dbReference>
<dbReference type="GO" id="GO:0000578">
    <property type="term" value="P:embryonic axis specification"/>
    <property type="evidence" value="ECO:0007669"/>
    <property type="project" value="Ensembl"/>
</dbReference>
<evidence type="ECO:0000256" key="7">
    <source>
        <dbReference type="SAM" id="MobiDB-lite"/>
    </source>
</evidence>
<feature type="domain" description="VWFC" evidence="8">
    <location>
        <begin position="182"/>
        <end position="248"/>
    </location>
</feature>
<evidence type="ECO:0000256" key="1">
    <source>
        <dbReference type="ARBA" id="ARBA00004613"/>
    </source>
</evidence>
<dbReference type="GO" id="GO:0005886">
    <property type="term" value="C:plasma membrane"/>
    <property type="evidence" value="ECO:0007669"/>
    <property type="project" value="GOC"/>
</dbReference>
<dbReference type="PANTHER" id="PTHR46303:SF2">
    <property type="entry name" value="CHORDIN-LIKE PROTEIN 1"/>
    <property type="match status" value="1"/>
</dbReference>
<proteinExistence type="predicted"/>
<feature type="domain" description="VWFC" evidence="8">
    <location>
        <begin position="374"/>
        <end position="439"/>
    </location>
</feature>
<dbReference type="Pfam" id="PF19548">
    <property type="entry name" value="CHRDL_1_2_C"/>
    <property type="match status" value="1"/>
</dbReference>
<evidence type="ECO:0000313" key="9">
    <source>
        <dbReference type="Ensembl" id="ENSAMEP00000023775.1"/>
    </source>
</evidence>
<name>A0A7N5JDB4_AILME</name>
<dbReference type="PROSITE" id="PS50184">
    <property type="entry name" value="VWFC_2"/>
    <property type="match status" value="3"/>
</dbReference>
<dbReference type="GO" id="GO:0097113">
    <property type="term" value="P:AMPA glutamate receptor clustering"/>
    <property type="evidence" value="ECO:0007669"/>
    <property type="project" value="Ensembl"/>
</dbReference>
<dbReference type="GO" id="GO:0045202">
    <property type="term" value="C:synapse"/>
    <property type="evidence" value="ECO:0007669"/>
    <property type="project" value="GOC"/>
</dbReference>
<evidence type="ECO:0000256" key="2">
    <source>
        <dbReference type="ARBA" id="ARBA00022473"/>
    </source>
</evidence>
<dbReference type="GO" id="GO:0048167">
    <property type="term" value="P:regulation of synaptic plasticity"/>
    <property type="evidence" value="ECO:0007669"/>
    <property type="project" value="Ensembl"/>
</dbReference>
<feature type="region of interest" description="Disordered" evidence="7">
    <location>
        <begin position="258"/>
        <end position="322"/>
    </location>
</feature>
<dbReference type="Gene3D" id="2.10.70.10">
    <property type="entry name" value="Complement Module, domain 1"/>
    <property type="match status" value="2"/>
</dbReference>
<comment type="subcellular location">
    <subcellularLocation>
        <location evidence="1">Secreted</location>
    </subcellularLocation>
</comment>
<keyword evidence="3" id="KW-0964">Secreted</keyword>
<evidence type="ECO:0000256" key="4">
    <source>
        <dbReference type="ARBA" id="ARBA00022729"/>
    </source>
</evidence>
<feature type="domain" description="VWFC" evidence="8">
    <location>
        <begin position="104"/>
        <end position="169"/>
    </location>
</feature>
<dbReference type="SUPFAM" id="SSF57603">
    <property type="entry name" value="FnI-like domain"/>
    <property type="match status" value="3"/>
</dbReference>
<keyword evidence="5" id="KW-0677">Repeat</keyword>
<dbReference type="GO" id="GO:0005615">
    <property type="term" value="C:extracellular space"/>
    <property type="evidence" value="ECO:0007669"/>
    <property type="project" value="TreeGrafter"/>
</dbReference>
<gene>
    <name evidence="9" type="primary">CHRDL1</name>
</gene>
<evidence type="ECO:0000256" key="6">
    <source>
        <dbReference type="ARBA" id="ARBA00023180"/>
    </source>
</evidence>
<evidence type="ECO:0000313" key="10">
    <source>
        <dbReference type="Proteomes" id="UP000008912"/>
    </source>
</evidence>
<dbReference type="Gene3D" id="6.20.200.20">
    <property type="match status" value="1"/>
</dbReference>
<dbReference type="FunFam" id="2.10.70.10:FF:000005">
    <property type="entry name" value="Chordin-like 1, isoform CRA_c"/>
    <property type="match status" value="2"/>
</dbReference>
<keyword evidence="4" id="KW-0732">Signal</keyword>
<keyword evidence="10" id="KW-1185">Reference proteome</keyword>
<keyword evidence="6" id="KW-0325">Glycoprotein</keyword>
<dbReference type="InterPro" id="IPR045717">
    <property type="entry name" value="CHRDL1/2"/>
</dbReference>
<dbReference type="Proteomes" id="UP000008912">
    <property type="component" value="Unassembled WGS sequence"/>
</dbReference>
<feature type="region of interest" description="Disordered" evidence="7">
    <location>
        <begin position="14"/>
        <end position="55"/>
    </location>
</feature>
<evidence type="ECO:0000259" key="8">
    <source>
        <dbReference type="PROSITE" id="PS50184"/>
    </source>
</evidence>
<reference evidence="9 10" key="1">
    <citation type="journal article" date="2010" name="Nature">
        <title>The sequence and de novo assembly of the giant panda genome.</title>
        <authorList>
            <person name="Li R."/>
            <person name="Fan W."/>
            <person name="Tian G."/>
            <person name="Zhu H."/>
            <person name="He L."/>
            <person name="Cai J."/>
            <person name="Huang Q."/>
            <person name="Cai Q."/>
            <person name="Li B."/>
            <person name="Bai Y."/>
            <person name="Zhang Z."/>
            <person name="Zhang Y."/>
            <person name="Wang W."/>
            <person name="Li J."/>
            <person name="Wei F."/>
            <person name="Li H."/>
            <person name="Jian M."/>
            <person name="Li J."/>
            <person name="Zhang Z."/>
            <person name="Nielsen R."/>
            <person name="Li D."/>
            <person name="Gu W."/>
            <person name="Yang Z."/>
            <person name="Xuan Z."/>
            <person name="Ryder O.A."/>
            <person name="Leung F.C."/>
            <person name="Zhou Y."/>
            <person name="Cao J."/>
            <person name="Sun X."/>
            <person name="Fu Y."/>
            <person name="Fang X."/>
            <person name="Guo X."/>
            <person name="Wang B."/>
            <person name="Hou R."/>
            <person name="Shen F."/>
            <person name="Mu B."/>
            <person name="Ni P."/>
            <person name="Lin R."/>
            <person name="Qian W."/>
            <person name="Wang G."/>
            <person name="Yu C."/>
            <person name="Nie W."/>
            <person name="Wang J."/>
            <person name="Wu Z."/>
            <person name="Liang H."/>
            <person name="Min J."/>
            <person name="Wu Q."/>
            <person name="Cheng S."/>
            <person name="Ruan J."/>
            <person name="Wang M."/>
            <person name="Shi Z."/>
            <person name="Wen M."/>
            <person name="Liu B."/>
            <person name="Ren X."/>
            <person name="Zheng H."/>
            <person name="Dong D."/>
            <person name="Cook K."/>
            <person name="Shan G."/>
            <person name="Zhang H."/>
            <person name="Kosiol C."/>
            <person name="Xie X."/>
            <person name="Lu Z."/>
            <person name="Zheng H."/>
            <person name="Li Y."/>
            <person name="Steiner C.C."/>
            <person name="Lam T.T."/>
            <person name="Lin S."/>
            <person name="Zhang Q."/>
            <person name="Li G."/>
            <person name="Tian J."/>
            <person name="Gong T."/>
            <person name="Liu H."/>
            <person name="Zhang D."/>
            <person name="Fang L."/>
            <person name="Ye C."/>
            <person name="Zhang J."/>
            <person name="Hu W."/>
            <person name="Xu A."/>
            <person name="Ren Y."/>
            <person name="Zhang G."/>
            <person name="Bruford M.W."/>
            <person name="Li Q."/>
            <person name="Ma L."/>
            <person name="Guo Y."/>
            <person name="An N."/>
            <person name="Hu Y."/>
            <person name="Zheng Y."/>
            <person name="Shi Y."/>
            <person name="Li Z."/>
            <person name="Liu Q."/>
            <person name="Chen Y."/>
            <person name="Zhao J."/>
            <person name="Qu N."/>
            <person name="Zhao S."/>
            <person name="Tian F."/>
            <person name="Wang X."/>
            <person name="Wang H."/>
            <person name="Xu L."/>
            <person name="Liu X."/>
            <person name="Vinar T."/>
            <person name="Wang Y."/>
            <person name="Lam T.W."/>
            <person name="Yiu S.M."/>
            <person name="Liu S."/>
            <person name="Zhang H."/>
            <person name="Li D."/>
            <person name="Huang Y."/>
            <person name="Wang X."/>
            <person name="Yang G."/>
            <person name="Jiang Z."/>
            <person name="Wang J."/>
            <person name="Qin N."/>
            <person name="Li L."/>
            <person name="Li J."/>
            <person name="Bolund L."/>
            <person name="Kristiansen K."/>
            <person name="Wong G.K."/>
            <person name="Olson M."/>
            <person name="Zhang X."/>
            <person name="Li S."/>
            <person name="Yang H."/>
            <person name="Wang J."/>
            <person name="Wang J."/>
        </authorList>
    </citation>
    <scope>NUCLEOTIDE SEQUENCE [LARGE SCALE GENOMIC DNA]</scope>
</reference>
<reference evidence="9" key="3">
    <citation type="submission" date="2025-09" db="UniProtKB">
        <authorList>
            <consortium name="Ensembl"/>
        </authorList>
    </citation>
    <scope>IDENTIFICATION</scope>
</reference>
<dbReference type="GO" id="GO:0030154">
    <property type="term" value="P:cell differentiation"/>
    <property type="evidence" value="ECO:0007669"/>
    <property type="project" value="TreeGrafter"/>
</dbReference>
<dbReference type="Pfam" id="PF00093">
    <property type="entry name" value="VWC"/>
    <property type="match status" value="1"/>
</dbReference>
<reference evidence="9" key="2">
    <citation type="submission" date="2025-08" db="UniProtKB">
        <authorList>
            <consortium name="Ensembl"/>
        </authorList>
    </citation>
    <scope>IDENTIFICATION</scope>
</reference>
<dbReference type="GO" id="GO:0001654">
    <property type="term" value="P:eye development"/>
    <property type="evidence" value="ECO:0007669"/>
    <property type="project" value="Ensembl"/>
</dbReference>
<dbReference type="GO" id="GO:0050431">
    <property type="term" value="F:transforming growth factor beta binding"/>
    <property type="evidence" value="ECO:0007669"/>
    <property type="project" value="Ensembl"/>
</dbReference>
<dbReference type="InParanoid" id="A0A7N5JDB4"/>
<evidence type="ECO:0000256" key="5">
    <source>
        <dbReference type="ARBA" id="ARBA00022737"/>
    </source>
</evidence>
<evidence type="ECO:0000256" key="3">
    <source>
        <dbReference type="ARBA" id="ARBA00022525"/>
    </source>
</evidence>
<dbReference type="GO" id="GO:0060074">
    <property type="term" value="P:synapse maturation"/>
    <property type="evidence" value="ECO:0007669"/>
    <property type="project" value="Ensembl"/>
</dbReference>
<keyword evidence="2" id="KW-0217">Developmental protein</keyword>
<dbReference type="GeneTree" id="ENSGT00940000160983"/>
<dbReference type="AlphaFoldDB" id="A0A7N5JDB4"/>
<dbReference type="GO" id="GO:0036122">
    <property type="term" value="F:BMP binding"/>
    <property type="evidence" value="ECO:0007669"/>
    <property type="project" value="Ensembl"/>
</dbReference>
<dbReference type="InterPro" id="IPR001007">
    <property type="entry name" value="VWF_dom"/>
</dbReference>
<dbReference type="GO" id="GO:0030514">
    <property type="term" value="P:negative regulation of BMP signaling pathway"/>
    <property type="evidence" value="ECO:0007669"/>
    <property type="project" value="Ensembl"/>
</dbReference>
<dbReference type="GO" id="GO:0098976">
    <property type="term" value="P:excitatory chemical synaptic transmission"/>
    <property type="evidence" value="ECO:0007669"/>
    <property type="project" value="Ensembl"/>
</dbReference>
<dbReference type="PANTHER" id="PTHR46303">
    <property type="entry name" value="VWFC DOMAIN-CONTAINING PROTEIN"/>
    <property type="match status" value="1"/>
</dbReference>